<dbReference type="PANTHER" id="PTHR36492">
    <property type="match status" value="1"/>
</dbReference>
<proteinExistence type="predicted"/>
<keyword evidence="3" id="KW-1185">Reference proteome</keyword>
<dbReference type="Gene3D" id="3.60.21.10">
    <property type="match status" value="1"/>
</dbReference>
<dbReference type="Proteomes" id="UP001156670">
    <property type="component" value="Unassembled WGS sequence"/>
</dbReference>
<dbReference type="CDD" id="cd00838">
    <property type="entry name" value="MPP_superfamily"/>
    <property type="match status" value="1"/>
</dbReference>
<name>A0ABQ5XKA9_9GAMM</name>
<dbReference type="InterPro" id="IPR004843">
    <property type="entry name" value="Calcineurin-like_PHP"/>
</dbReference>
<dbReference type="RefSeq" id="WP_284319845.1">
    <property type="nucleotide sequence ID" value="NZ_BSOB01000010.1"/>
</dbReference>
<reference evidence="3" key="1">
    <citation type="journal article" date="2019" name="Int. J. Syst. Evol. Microbiol.">
        <title>The Global Catalogue of Microorganisms (GCM) 10K type strain sequencing project: providing services to taxonomists for standard genome sequencing and annotation.</title>
        <authorList>
            <consortium name="The Broad Institute Genomics Platform"/>
            <consortium name="The Broad Institute Genome Sequencing Center for Infectious Disease"/>
            <person name="Wu L."/>
            <person name="Ma J."/>
        </authorList>
    </citation>
    <scope>NUCLEOTIDE SEQUENCE [LARGE SCALE GENOMIC DNA]</scope>
    <source>
        <strain evidence="3">NBRC 111980</strain>
    </source>
</reference>
<dbReference type="Pfam" id="PF00149">
    <property type="entry name" value="Metallophos"/>
    <property type="match status" value="1"/>
</dbReference>
<dbReference type="PANTHER" id="PTHR36492:SF2">
    <property type="entry name" value="[ACYL-CARRIER-PROTEIN] PHOSPHODIESTERASE PPTH"/>
    <property type="match status" value="1"/>
</dbReference>
<feature type="domain" description="Calcineurin-like phosphoesterase" evidence="1">
    <location>
        <begin position="1"/>
        <end position="219"/>
    </location>
</feature>
<gene>
    <name evidence="2" type="ORF">GCM10007901_10430</name>
</gene>
<sequence length="252" mass="28782">MRLFAISDLHLDYAANREWLQQLSRHEYNDDVLILAGDVSDRLALLDEAFGTLTKRFSAVLFVPGNHDLWTTRERMHSSFEKLDAVSAAADEHGVRRDIFRAGDLAIIPLLGWYDYSFGAADDYLKAAWADYRACQWPGHDDVALTRFFTERNPTPSTPLLQHAGQIITFSHFLPRIDLMPERIPDKHRKIYPVLGTTVLDKQLRALGSSMHVYGHSHVNRRVMLDGVTYINNAFGYPSEAHFTTRELVQVL</sequence>
<evidence type="ECO:0000313" key="3">
    <source>
        <dbReference type="Proteomes" id="UP001156670"/>
    </source>
</evidence>
<evidence type="ECO:0000313" key="2">
    <source>
        <dbReference type="EMBL" id="GLQ92092.1"/>
    </source>
</evidence>
<dbReference type="InterPro" id="IPR052963">
    <property type="entry name" value="Pantetheine_PDE"/>
</dbReference>
<dbReference type="SUPFAM" id="SSF56300">
    <property type="entry name" value="Metallo-dependent phosphatases"/>
    <property type="match status" value="1"/>
</dbReference>
<dbReference type="EMBL" id="BSOB01000010">
    <property type="protein sequence ID" value="GLQ92092.1"/>
    <property type="molecule type" value="Genomic_DNA"/>
</dbReference>
<accession>A0ABQ5XKA9</accession>
<dbReference type="InterPro" id="IPR029052">
    <property type="entry name" value="Metallo-depent_PP-like"/>
</dbReference>
<evidence type="ECO:0000259" key="1">
    <source>
        <dbReference type="Pfam" id="PF00149"/>
    </source>
</evidence>
<comment type="caution">
    <text evidence="2">The sequence shown here is derived from an EMBL/GenBank/DDBJ whole genome shotgun (WGS) entry which is preliminary data.</text>
</comment>
<organism evidence="2 3">
    <name type="scientific">Dyella acidisoli</name>
    <dbReference type="NCBI Taxonomy" id="1867834"/>
    <lineage>
        <taxon>Bacteria</taxon>
        <taxon>Pseudomonadati</taxon>
        <taxon>Pseudomonadota</taxon>
        <taxon>Gammaproteobacteria</taxon>
        <taxon>Lysobacterales</taxon>
        <taxon>Rhodanobacteraceae</taxon>
        <taxon>Dyella</taxon>
    </lineage>
</organism>
<protein>
    <recommendedName>
        <fullName evidence="1">Calcineurin-like phosphoesterase domain-containing protein</fullName>
    </recommendedName>
</protein>